<gene>
    <name evidence="7" type="ORF">HRG_04059</name>
</gene>
<keyword evidence="4 6" id="KW-0472">Membrane</keyword>
<evidence type="ECO:0000256" key="5">
    <source>
        <dbReference type="SAM" id="MobiDB-lite"/>
    </source>
</evidence>
<dbReference type="Pfam" id="PF01544">
    <property type="entry name" value="CorA"/>
    <property type="match status" value="1"/>
</dbReference>
<evidence type="ECO:0000256" key="4">
    <source>
        <dbReference type="ARBA" id="ARBA00023136"/>
    </source>
</evidence>
<dbReference type="Gene3D" id="1.20.58.340">
    <property type="entry name" value="Magnesium transport protein CorA, transmembrane region"/>
    <property type="match status" value="1"/>
</dbReference>
<sequence length="605" mass="67872">MNLAITPRQTAKNRVTTLGANSSNRATLLAAPSSRVRKAKPAKSLKPDEYAKAVEGYAALPNGAGQNYIALAKFLAEELRSIDYHLTPSSSRDDFVVLYPLDVEDDHHPSLGAASSLPTPQHKPSDSDPDPDSADDRSRRHVPRKPMTFSEPNGFFSITERQNGEPQSCIVFMRGFMSAAWINSVGARYVVDPEFFCRHLDFRPPDDNSNNFSIPALPSSSWYLIELPVMTIGTRMAARGPLRLDRLADLRRQGVEALTDHRYEISKLSSTKMTVGESMVRNFYVFDEMHFAVEQRISICMQPANNGKTFSLIVWLDSGAPIPSRPSVPWSVRQHESYYLPVILHRHMVALKFHLFASADSGDDAHARSASSLPADYGRSLRPSIMARDALYSLTEVFDFAASSQMEFLNLIDVKLDKYTSLPAEEDFQILPNLTYMKQTLYQYIQKTQRTLDSIRSAQQGKWPTEQTDSGSRKAKSVAQNLEQDFQHLLNRADRLHRRSTEAITVLMSSLSISKSQMAIVQAQRVGKLTFLAFIFVPLSFTTSFFGMNVAELADNTTGLKTWGVLSASLTVAIIALFFMDVVGYARRIWAACKELWVRMSQWTI</sequence>
<dbReference type="InterPro" id="IPR002523">
    <property type="entry name" value="MgTranspt_CorA/ZnTranspt_ZntB"/>
</dbReference>
<reference evidence="7" key="1">
    <citation type="submission" date="2021-09" db="EMBL/GenBank/DDBJ databases">
        <title>A high-quality genome of the endoparasitic fungus Hirsutella rhossiliensis with a comparison of Hirsutella genomes reveals transposable elements contributing to genome size variation.</title>
        <authorList>
            <person name="Lin R."/>
            <person name="Jiao Y."/>
            <person name="Sun X."/>
            <person name="Ling J."/>
            <person name="Xie B."/>
            <person name="Cheng X."/>
        </authorList>
    </citation>
    <scope>NUCLEOTIDE SEQUENCE</scope>
    <source>
        <strain evidence="7">HR02</strain>
    </source>
</reference>
<feature type="transmembrane region" description="Helical" evidence="6">
    <location>
        <begin position="529"/>
        <end position="551"/>
    </location>
</feature>
<dbReference type="SUPFAM" id="SSF144083">
    <property type="entry name" value="Magnesium transport protein CorA, transmembrane region"/>
    <property type="match status" value="1"/>
</dbReference>
<evidence type="ECO:0000256" key="1">
    <source>
        <dbReference type="ARBA" id="ARBA00004141"/>
    </source>
</evidence>
<name>A0A9P8N1R3_9HYPO</name>
<keyword evidence="2 6" id="KW-0812">Transmembrane</keyword>
<evidence type="ECO:0000256" key="3">
    <source>
        <dbReference type="ARBA" id="ARBA00022989"/>
    </source>
</evidence>
<evidence type="ECO:0000256" key="2">
    <source>
        <dbReference type="ARBA" id="ARBA00022692"/>
    </source>
</evidence>
<keyword evidence="8" id="KW-1185">Reference proteome</keyword>
<accession>A0A9P8N1R3</accession>
<comment type="caution">
    <text evidence="7">The sequence shown here is derived from an EMBL/GenBank/DDBJ whole genome shotgun (WGS) entry which is preliminary data.</text>
</comment>
<dbReference type="AlphaFoldDB" id="A0A9P8N1R3"/>
<proteinExistence type="predicted"/>
<evidence type="ECO:0000313" key="7">
    <source>
        <dbReference type="EMBL" id="KAH0966043.1"/>
    </source>
</evidence>
<keyword evidence="3 6" id="KW-1133">Transmembrane helix</keyword>
<feature type="region of interest" description="Disordered" evidence="5">
    <location>
        <begin position="109"/>
        <end position="158"/>
    </location>
</feature>
<dbReference type="GeneID" id="68353188"/>
<dbReference type="GO" id="GO:0016020">
    <property type="term" value="C:membrane"/>
    <property type="evidence" value="ECO:0007669"/>
    <property type="project" value="UniProtKB-SubCell"/>
</dbReference>
<protein>
    <submittedName>
        <fullName evidence="7">CorA-like mg2+ transporter protein</fullName>
    </submittedName>
</protein>
<dbReference type="Proteomes" id="UP000824596">
    <property type="component" value="Unassembled WGS sequence"/>
</dbReference>
<dbReference type="OrthoDB" id="3231000at2759"/>
<organism evidence="7 8">
    <name type="scientific">Hirsutella rhossiliensis</name>
    <dbReference type="NCBI Taxonomy" id="111463"/>
    <lineage>
        <taxon>Eukaryota</taxon>
        <taxon>Fungi</taxon>
        <taxon>Dikarya</taxon>
        <taxon>Ascomycota</taxon>
        <taxon>Pezizomycotina</taxon>
        <taxon>Sordariomycetes</taxon>
        <taxon>Hypocreomycetidae</taxon>
        <taxon>Hypocreales</taxon>
        <taxon>Ophiocordycipitaceae</taxon>
        <taxon>Hirsutella</taxon>
    </lineage>
</organism>
<evidence type="ECO:0000256" key="6">
    <source>
        <dbReference type="SAM" id="Phobius"/>
    </source>
</evidence>
<dbReference type="RefSeq" id="XP_044723556.1">
    <property type="nucleotide sequence ID" value="XM_044862530.1"/>
</dbReference>
<dbReference type="EMBL" id="JAIZPD010000003">
    <property type="protein sequence ID" value="KAH0966043.1"/>
    <property type="molecule type" value="Genomic_DNA"/>
</dbReference>
<dbReference type="InterPro" id="IPR045863">
    <property type="entry name" value="CorA_TM1_TM2"/>
</dbReference>
<dbReference type="GO" id="GO:0046873">
    <property type="term" value="F:metal ion transmembrane transporter activity"/>
    <property type="evidence" value="ECO:0007669"/>
    <property type="project" value="InterPro"/>
</dbReference>
<feature type="transmembrane region" description="Helical" evidence="6">
    <location>
        <begin position="563"/>
        <end position="586"/>
    </location>
</feature>
<comment type="subcellular location">
    <subcellularLocation>
        <location evidence="1">Membrane</location>
        <topology evidence="1">Multi-pass membrane protein</topology>
    </subcellularLocation>
</comment>
<evidence type="ECO:0000313" key="8">
    <source>
        <dbReference type="Proteomes" id="UP000824596"/>
    </source>
</evidence>